<evidence type="ECO:0000313" key="4">
    <source>
        <dbReference type="Proteomes" id="UP000063229"/>
    </source>
</evidence>
<gene>
    <name evidence="3" type="ORF">AWM79_07050</name>
</gene>
<reference evidence="4" key="1">
    <citation type="submission" date="2016-01" db="EMBL/GenBank/DDBJ databases">
        <authorList>
            <person name="Storey N.H."/>
            <person name="Neuman B.W."/>
        </authorList>
    </citation>
    <scope>NUCLEOTIDE SEQUENCE [LARGE SCALE GENOMIC DNA]</scope>
    <source>
        <strain evidence="4">NCPPB 2472</strain>
    </source>
</reference>
<evidence type="ECO:0000256" key="1">
    <source>
        <dbReference type="ARBA" id="ARBA00022729"/>
    </source>
</evidence>
<dbReference type="SUPFAM" id="SSF53850">
    <property type="entry name" value="Periplasmic binding protein-like II"/>
    <property type="match status" value="1"/>
</dbReference>
<accession>A0A0X1SZW1</accession>
<dbReference type="Gene3D" id="3.40.190.10">
    <property type="entry name" value="Periplasmic binding protein-like II"/>
    <property type="match status" value="2"/>
</dbReference>
<evidence type="ECO:0000313" key="3">
    <source>
        <dbReference type="EMBL" id="AMB85079.1"/>
    </source>
</evidence>
<dbReference type="Pfam" id="PF01547">
    <property type="entry name" value="SBP_bac_1"/>
    <property type="match status" value="1"/>
</dbReference>
<name>A0A0X1SZW1_PSEAA</name>
<dbReference type="STRING" id="46677.AWM79_07050"/>
<feature type="signal peptide" evidence="2">
    <location>
        <begin position="1"/>
        <end position="33"/>
    </location>
</feature>
<dbReference type="Proteomes" id="UP000063229">
    <property type="component" value="Chromosome"/>
</dbReference>
<evidence type="ECO:0000256" key="2">
    <source>
        <dbReference type="SAM" id="SignalP"/>
    </source>
</evidence>
<dbReference type="KEGG" id="pagb:AWM79_07050"/>
<dbReference type="PANTHER" id="PTHR30006">
    <property type="entry name" value="THIAMINE-BINDING PERIPLASMIC PROTEIN-RELATED"/>
    <property type="match status" value="1"/>
</dbReference>
<sequence>MMNKIRNKPLLSRSILGAASGLLLALSTPLVQAQDVNSIASYAGTDRQDRLIEGAKKEGSLTLYTSVPIDDMMVVTKAFEKKYGIKVRLWRAGSEKVLQRTVVEAQGNRFDVDVIETNGPELESLHREKLLQVVQSPYLADLIPQAIMPHREWVSDRLNIFTQGYNTDQVKQADLPKTYQELLDPKWKGKLGIEAEDMDWFAAVVTELGEEKGLQLFRDLVAKNGVSVRKGHTLLANLVASGEVPLTLTIYNYKVAQLAQKGAPIQWYAIPPAFARPNGVAMANHAPHPNAAVLFFDFMLNEAQPLLLGRQFVPTSKKVETPLKDVPLKFIDSKIILDEQQKWRALYSKIFTEQAQ</sequence>
<dbReference type="PANTHER" id="PTHR30006:SF24">
    <property type="entry name" value="SLL0237 PROTEIN"/>
    <property type="match status" value="1"/>
</dbReference>
<protein>
    <submittedName>
        <fullName evidence="3">ABC transporter substrate-binding protein</fullName>
    </submittedName>
</protein>
<keyword evidence="1 2" id="KW-0732">Signal</keyword>
<dbReference type="InterPro" id="IPR006059">
    <property type="entry name" value="SBP"/>
</dbReference>
<dbReference type="RefSeq" id="WP_060782492.1">
    <property type="nucleotide sequence ID" value="NZ_CP014135.1"/>
</dbReference>
<feature type="chain" id="PRO_5007035857" evidence="2">
    <location>
        <begin position="34"/>
        <end position="356"/>
    </location>
</feature>
<keyword evidence="4" id="KW-1185">Reference proteome</keyword>
<proteinExistence type="predicted"/>
<dbReference type="EMBL" id="CP014135">
    <property type="protein sequence ID" value="AMB85079.1"/>
    <property type="molecule type" value="Genomic_DNA"/>
</dbReference>
<dbReference type="AlphaFoldDB" id="A0A0X1SZW1"/>
<organism evidence="3 4">
    <name type="scientific">Pseudomonas agarici</name>
    <dbReference type="NCBI Taxonomy" id="46677"/>
    <lineage>
        <taxon>Bacteria</taxon>
        <taxon>Pseudomonadati</taxon>
        <taxon>Pseudomonadota</taxon>
        <taxon>Gammaproteobacteria</taxon>
        <taxon>Pseudomonadales</taxon>
        <taxon>Pseudomonadaceae</taxon>
        <taxon>Pseudomonas</taxon>
    </lineage>
</organism>